<reference evidence="2" key="1">
    <citation type="submission" date="2023-08" db="EMBL/GenBank/DDBJ databases">
        <authorList>
            <person name="Chen Y."/>
            <person name="Shah S."/>
            <person name="Dougan E. K."/>
            <person name="Thang M."/>
            <person name="Chan C."/>
        </authorList>
    </citation>
    <scope>NUCLEOTIDE SEQUENCE</scope>
</reference>
<feature type="transmembrane region" description="Helical" evidence="1">
    <location>
        <begin position="54"/>
        <end position="75"/>
    </location>
</feature>
<gene>
    <name evidence="2" type="ORF">EVOR1521_LOCUS20669</name>
</gene>
<dbReference type="AlphaFoldDB" id="A0AA36IYQ9"/>
<feature type="transmembrane region" description="Helical" evidence="1">
    <location>
        <begin position="391"/>
        <end position="410"/>
    </location>
</feature>
<comment type="caution">
    <text evidence="2">The sequence shown here is derived from an EMBL/GenBank/DDBJ whole genome shotgun (WGS) entry which is preliminary data.</text>
</comment>
<evidence type="ECO:0000256" key="1">
    <source>
        <dbReference type="SAM" id="Phobius"/>
    </source>
</evidence>
<keyword evidence="1" id="KW-0472">Membrane</keyword>
<accession>A0AA36IYQ9</accession>
<keyword evidence="3" id="KW-1185">Reference proteome</keyword>
<feature type="transmembrane region" description="Helical" evidence="1">
    <location>
        <begin position="144"/>
        <end position="164"/>
    </location>
</feature>
<keyword evidence="1" id="KW-1133">Transmembrane helix</keyword>
<feature type="transmembrane region" description="Helical" evidence="1">
    <location>
        <begin position="422"/>
        <end position="445"/>
    </location>
</feature>
<sequence length="569" mass="62443">MCGAIDFVYGVLRNALWDDAAVAESGAFAKRLAKQAEGESFTSGLVGPYLAWRYSYLLVGLFFGILSALMSAPWLGPRTRYEEFLARQLPQGVPPERFAELIAAMEGIDIGAWMLDILVLLGVSCSLFLAAPSRAMVNVRSSRRVIWCSWLLAFLPNFLLFLVFPLRAMVDWKAITADVCFQSVMNTLTLPGSQLRWNLKLLEDAGILEESMQGITDAPRAWCMAQGSNWHESFFNQSVPCVWLAEDKCRQEFCHQAPAAFSSQCLMGCVQLVFTQFQQARPAVMEAMTKCDSQVAQKAYSPTNLRAQASDVGFGAMDEADIMNSMLSTQRLTIIGFSESMTWASIQAEYAVGVLVSMMVGQSLIAAALGLASGFSEALLNLKAMFPGNQAGGWLLMLSTFQVVPIYMVIFATFQQLLGDGILALAMAAATLYLSLGMHTGYRITSTDSGEKGRWRLYRLVWVEYGLRGLFASAGLAALLVWVLQKGLTESLLGYIRADLLTPFAIASMVADFFARKALTAVAGTDAMVSAFVQTETWRMRQEAETKGVLELHSLVEAKVYEVSSLGKE</sequence>
<proteinExistence type="predicted"/>
<feature type="transmembrane region" description="Helical" evidence="1">
    <location>
        <begin position="465"/>
        <end position="484"/>
    </location>
</feature>
<protein>
    <submittedName>
        <fullName evidence="2">Uncharacterized protein</fullName>
    </submittedName>
</protein>
<dbReference type="EMBL" id="CAUJNA010003231">
    <property type="protein sequence ID" value="CAJ1396430.1"/>
    <property type="molecule type" value="Genomic_DNA"/>
</dbReference>
<feature type="transmembrane region" description="Helical" evidence="1">
    <location>
        <begin position="110"/>
        <end position="132"/>
    </location>
</feature>
<keyword evidence="1" id="KW-0812">Transmembrane</keyword>
<name>A0AA36IYQ9_9DINO</name>
<organism evidence="2 3">
    <name type="scientific">Effrenium voratum</name>
    <dbReference type="NCBI Taxonomy" id="2562239"/>
    <lineage>
        <taxon>Eukaryota</taxon>
        <taxon>Sar</taxon>
        <taxon>Alveolata</taxon>
        <taxon>Dinophyceae</taxon>
        <taxon>Suessiales</taxon>
        <taxon>Symbiodiniaceae</taxon>
        <taxon>Effrenium</taxon>
    </lineage>
</organism>
<feature type="transmembrane region" description="Helical" evidence="1">
    <location>
        <begin position="350"/>
        <end position="371"/>
    </location>
</feature>
<evidence type="ECO:0000313" key="3">
    <source>
        <dbReference type="Proteomes" id="UP001178507"/>
    </source>
</evidence>
<evidence type="ECO:0000313" key="2">
    <source>
        <dbReference type="EMBL" id="CAJ1396430.1"/>
    </source>
</evidence>
<dbReference type="Proteomes" id="UP001178507">
    <property type="component" value="Unassembled WGS sequence"/>
</dbReference>